<reference evidence="2 3" key="1">
    <citation type="submission" date="2020-03" db="EMBL/GenBank/DDBJ databases">
        <authorList>
            <person name="Kim M.K."/>
        </authorList>
    </citation>
    <scope>NUCLEOTIDE SEQUENCE [LARGE SCALE GENOMIC DNA]</scope>
    <source>
        <strain evidence="2 3">BT328</strain>
    </source>
</reference>
<evidence type="ECO:0000313" key="3">
    <source>
        <dbReference type="Proteomes" id="UP000501802"/>
    </source>
</evidence>
<dbReference type="Proteomes" id="UP000501802">
    <property type="component" value="Chromosome"/>
</dbReference>
<name>A0A6G9AKN2_9BACT</name>
<protein>
    <recommendedName>
        <fullName evidence="1">DUF5672 domain-containing protein</fullName>
    </recommendedName>
</protein>
<accession>A0A6G9AKN2</accession>
<evidence type="ECO:0000259" key="1">
    <source>
        <dbReference type="Pfam" id="PF18922"/>
    </source>
</evidence>
<dbReference type="AlphaFoldDB" id="A0A6G9AKN2"/>
<feature type="domain" description="DUF5672" evidence="1">
    <location>
        <begin position="60"/>
        <end position="254"/>
    </location>
</feature>
<dbReference type="Pfam" id="PF18922">
    <property type="entry name" value="DUF5672"/>
    <property type="match status" value="1"/>
</dbReference>
<proteinExistence type="predicted"/>
<sequence>MKHQSPVSVGIVIPVYKSSLTDYEQIALKQCMKVLGHYPVLLAAPDSLDISLYQNLYPILQVRRFDDRFFVDIQAYNKLMLSEVFYRAFTDLEYILIHQLDAFVFSDELTDWCQKGYDYIGAPWLRDRDYTGWGDEVWFRTKQRIALLIDLKKPDGVTPREITSLNRVGNGGFSLRRVPAMLRWLRVFKGRIARYEKSHDYRYNEDIFWSVEVNRYLPLLRIPDYRTAMRFAIEFYPQRAVEQYNNGQLPFGCHAWDIHGTDYWRPIFAQYGYQI</sequence>
<dbReference type="KEGG" id="spib:G8759_10415"/>
<dbReference type="RefSeq" id="WP_167207670.1">
    <property type="nucleotide sequence ID" value="NZ_CP050063.1"/>
</dbReference>
<gene>
    <name evidence="2" type="ORF">G8759_10415</name>
</gene>
<evidence type="ECO:0000313" key="2">
    <source>
        <dbReference type="EMBL" id="QIP13008.1"/>
    </source>
</evidence>
<keyword evidence="3" id="KW-1185">Reference proteome</keyword>
<dbReference type="EMBL" id="CP050063">
    <property type="protein sequence ID" value="QIP13008.1"/>
    <property type="molecule type" value="Genomic_DNA"/>
</dbReference>
<dbReference type="InterPro" id="IPR043729">
    <property type="entry name" value="DUF5672"/>
</dbReference>
<organism evidence="2 3">
    <name type="scientific">Spirosoma aureum</name>
    <dbReference type="NCBI Taxonomy" id="2692134"/>
    <lineage>
        <taxon>Bacteria</taxon>
        <taxon>Pseudomonadati</taxon>
        <taxon>Bacteroidota</taxon>
        <taxon>Cytophagia</taxon>
        <taxon>Cytophagales</taxon>
        <taxon>Cytophagaceae</taxon>
        <taxon>Spirosoma</taxon>
    </lineage>
</organism>